<dbReference type="InterPro" id="IPR000523">
    <property type="entry name" value="Mg_chelatse_chII-like_cat_dom"/>
</dbReference>
<dbReference type="Pfam" id="PF01078">
    <property type="entry name" value="Mg_chelatase"/>
    <property type="match status" value="1"/>
</dbReference>
<evidence type="ECO:0000256" key="1">
    <source>
        <dbReference type="ARBA" id="ARBA00006354"/>
    </source>
</evidence>
<dbReference type="STRING" id="1798539.A2994_03145"/>
<organism evidence="3 4">
    <name type="scientific">candidate division Kazan bacterium RIFCSPLOWO2_01_FULL_48_13</name>
    <dbReference type="NCBI Taxonomy" id="1798539"/>
    <lineage>
        <taxon>Bacteria</taxon>
        <taxon>Bacteria division Kazan-3B-28</taxon>
    </lineage>
</organism>
<dbReference type="Gene3D" id="3.40.50.300">
    <property type="entry name" value="P-loop containing nucleotide triphosphate hydrolases"/>
    <property type="match status" value="1"/>
</dbReference>
<accession>A0A1F4PQ35</accession>
<dbReference type="SUPFAM" id="SSF54211">
    <property type="entry name" value="Ribosomal protein S5 domain 2-like"/>
    <property type="match status" value="1"/>
</dbReference>
<gene>
    <name evidence="3" type="ORF">A2994_03145</name>
</gene>
<dbReference type="InterPro" id="IPR004482">
    <property type="entry name" value="Mg_chelat-rel"/>
</dbReference>
<evidence type="ECO:0000259" key="2">
    <source>
        <dbReference type="SMART" id="SM00382"/>
    </source>
</evidence>
<dbReference type="InterPro" id="IPR014721">
    <property type="entry name" value="Ribsml_uS5_D2-typ_fold_subgr"/>
</dbReference>
<proteinExistence type="inferred from homology"/>
<dbReference type="Proteomes" id="UP000179010">
    <property type="component" value="Unassembled WGS sequence"/>
</dbReference>
<dbReference type="InterPro" id="IPR027417">
    <property type="entry name" value="P-loop_NTPase"/>
</dbReference>
<dbReference type="PANTHER" id="PTHR32039:SF7">
    <property type="entry name" value="COMPETENCE PROTEIN COMM"/>
    <property type="match status" value="1"/>
</dbReference>
<reference evidence="3 4" key="1">
    <citation type="journal article" date="2016" name="Nat. Commun.">
        <title>Thousands of microbial genomes shed light on interconnected biogeochemical processes in an aquifer system.</title>
        <authorList>
            <person name="Anantharaman K."/>
            <person name="Brown C.T."/>
            <person name="Hug L.A."/>
            <person name="Sharon I."/>
            <person name="Castelle C.J."/>
            <person name="Probst A.J."/>
            <person name="Thomas B.C."/>
            <person name="Singh A."/>
            <person name="Wilkins M.J."/>
            <person name="Karaoz U."/>
            <person name="Brodie E.L."/>
            <person name="Williams K.H."/>
            <person name="Hubbard S.S."/>
            <person name="Banfield J.F."/>
        </authorList>
    </citation>
    <scope>NUCLEOTIDE SEQUENCE [LARGE SCALE GENOMIC DNA]</scope>
</reference>
<comment type="similarity">
    <text evidence="1">Belongs to the Mg-chelatase subunits D/I family. ComM subfamily.</text>
</comment>
<name>A0A1F4PQ35_UNCK3</name>
<feature type="domain" description="AAA+ ATPase" evidence="2">
    <location>
        <begin position="216"/>
        <end position="399"/>
    </location>
</feature>
<dbReference type="Gene3D" id="3.30.230.10">
    <property type="match status" value="1"/>
</dbReference>
<dbReference type="InterPro" id="IPR045006">
    <property type="entry name" value="CHLI-like"/>
</dbReference>
<dbReference type="NCBIfam" id="TIGR00368">
    <property type="entry name" value="YifB family Mg chelatase-like AAA ATPase"/>
    <property type="match status" value="1"/>
</dbReference>
<dbReference type="SUPFAM" id="SSF52540">
    <property type="entry name" value="P-loop containing nucleoside triphosphate hydrolases"/>
    <property type="match status" value="1"/>
</dbReference>
<dbReference type="InterPro" id="IPR020568">
    <property type="entry name" value="Ribosomal_Su5_D2-typ_SF"/>
</dbReference>
<dbReference type="Pfam" id="PF13541">
    <property type="entry name" value="ChlI"/>
    <property type="match status" value="1"/>
</dbReference>
<dbReference type="EMBL" id="METE01000001">
    <property type="protein sequence ID" value="OGB85725.1"/>
    <property type="molecule type" value="Genomic_DNA"/>
</dbReference>
<evidence type="ECO:0000313" key="3">
    <source>
        <dbReference type="EMBL" id="OGB85725.1"/>
    </source>
</evidence>
<evidence type="ECO:0000313" key="4">
    <source>
        <dbReference type="Proteomes" id="UP000179010"/>
    </source>
</evidence>
<dbReference type="Pfam" id="PF13335">
    <property type="entry name" value="Mg_chelatase_C"/>
    <property type="match status" value="1"/>
</dbReference>
<dbReference type="InterPro" id="IPR025158">
    <property type="entry name" value="Mg_chelat-rel_C"/>
</dbReference>
<dbReference type="PANTHER" id="PTHR32039">
    <property type="entry name" value="MAGNESIUM-CHELATASE SUBUNIT CHLI"/>
    <property type="match status" value="1"/>
</dbReference>
<sequence length="508" mass="54823">MPVTTLAKIKSAASLGLEPILIDVEVDISNGLPNFLIVGLPDKAVDEARERVRAAIKNSNVQFPTRRITVNLAPADIRKEGPAYDLPIAIGLLLAGEQIYPPENSLFLGELALNGEVRPISGAILFASLAQNRGVKTLYVPAANAAEAALISGIEVIPVDNLINLIAHLRREKIIPALPPTPIDPQAALFINSAFDLKYVAGQEHAKRALEIAAAGRHNILMSGPPGSGKTMLAKGLITILPPLSVNEALEVTKIHSISGLMDPGQPLVWQRPFRSPHHTASAVAITGGGNWPKPGEISLANQGVLFLDELPEFPRSVLDALRQPLEDRVVYISRAAMTTSFPANFMLVAAQNPCPCGFFGDPQKPCKCSAGQILGYQKRVSGPLLDRIDLHINVPRISYEKLTGAAESENSADIRARVMAAWSIQQQRFSGTKTTSSSEMNTEQTKQYCQLSEDSHRLMQAAVDRMNLSGRGVNRTLKVARTIADLAKSPQITATHIAEALSYRLQN</sequence>
<dbReference type="InterPro" id="IPR003593">
    <property type="entry name" value="AAA+_ATPase"/>
</dbReference>
<dbReference type="PRINTS" id="PR00830">
    <property type="entry name" value="ENDOLAPTASE"/>
</dbReference>
<protein>
    <submittedName>
        <fullName evidence="3">Magnesium chelatase</fullName>
    </submittedName>
</protein>
<comment type="caution">
    <text evidence="3">The sequence shown here is derived from an EMBL/GenBank/DDBJ whole genome shotgun (WGS) entry which is preliminary data.</text>
</comment>
<dbReference type="SMART" id="SM00382">
    <property type="entry name" value="AAA"/>
    <property type="match status" value="1"/>
</dbReference>
<dbReference type="GO" id="GO:0005524">
    <property type="term" value="F:ATP binding"/>
    <property type="evidence" value="ECO:0007669"/>
    <property type="project" value="InterPro"/>
</dbReference>
<dbReference type="AlphaFoldDB" id="A0A1F4PQ35"/>